<name>A0A6N8KX02_9SPHI</name>
<keyword evidence="1 3" id="KW-0560">Oxidoreductase</keyword>
<dbReference type="SUPFAM" id="SSF48179">
    <property type="entry name" value="6-phosphogluconate dehydrogenase C-terminal domain-like"/>
    <property type="match status" value="1"/>
</dbReference>
<dbReference type="Proteomes" id="UP000435036">
    <property type="component" value="Unassembled WGS sequence"/>
</dbReference>
<dbReference type="InterPro" id="IPR046826">
    <property type="entry name" value="PDH_N"/>
</dbReference>
<evidence type="ECO:0000259" key="2">
    <source>
        <dbReference type="PROSITE" id="PS51176"/>
    </source>
</evidence>
<dbReference type="OrthoDB" id="9802008at2"/>
<dbReference type="EMBL" id="WSQA01000005">
    <property type="protein sequence ID" value="MVZ61980.1"/>
    <property type="molecule type" value="Genomic_DNA"/>
</dbReference>
<evidence type="ECO:0000313" key="4">
    <source>
        <dbReference type="Proteomes" id="UP000435036"/>
    </source>
</evidence>
<dbReference type="Gene3D" id="3.40.50.720">
    <property type="entry name" value="NAD(P)-binding Rossmann-like Domain"/>
    <property type="match status" value="1"/>
</dbReference>
<dbReference type="Pfam" id="PF02153">
    <property type="entry name" value="PDH_N"/>
    <property type="match status" value="1"/>
</dbReference>
<dbReference type="InterPro" id="IPR046825">
    <property type="entry name" value="PDH_C"/>
</dbReference>
<evidence type="ECO:0000313" key="3">
    <source>
        <dbReference type="EMBL" id="MVZ61980.1"/>
    </source>
</evidence>
<keyword evidence="4" id="KW-1185">Reference proteome</keyword>
<dbReference type="RefSeq" id="WP_160368730.1">
    <property type="nucleotide sequence ID" value="NZ_WSQA01000005.1"/>
</dbReference>
<dbReference type="Pfam" id="PF20463">
    <property type="entry name" value="PDH_C"/>
    <property type="match status" value="1"/>
</dbReference>
<evidence type="ECO:0000256" key="1">
    <source>
        <dbReference type="ARBA" id="ARBA00023002"/>
    </source>
</evidence>
<dbReference type="InterPro" id="IPR050812">
    <property type="entry name" value="Preph/Arog_dehydrog"/>
</dbReference>
<feature type="domain" description="Prephenate/arogenate dehydrogenase" evidence="2">
    <location>
        <begin position="1"/>
        <end position="279"/>
    </location>
</feature>
<dbReference type="SUPFAM" id="SSF51735">
    <property type="entry name" value="NAD(P)-binding Rossmann-fold domains"/>
    <property type="match status" value="1"/>
</dbReference>
<dbReference type="InterPro" id="IPR008927">
    <property type="entry name" value="6-PGluconate_DH-like_C_sf"/>
</dbReference>
<sequence>MNIAIVGVGLIGGSIGIRLKETKFCSKVVGVEKNESNQKKALQLNLVDEIQTLDEALASCKVLVLTIPVDAIMKILPGLLDKVTDQVIIDMGSTKSNILNLIQDHPNRGRYIAAHPMAGTEYSGPEAAIPNLFKDKMMVYVEAFKTDEDAFEIADAITDQLEMKSSFMNAEEHDMHTAYVSHISHLTSFALALTVLEKEKSQGRIFELAGSGFQSTVRLAKSSPDMWTPIFKQNRANVLEVLEEHIKQLQHIYDKIEQEDYDAVHKWIKKSNKIKRIIK</sequence>
<dbReference type="PROSITE" id="PS51176">
    <property type="entry name" value="PDH_ADH"/>
    <property type="match status" value="1"/>
</dbReference>
<protein>
    <submittedName>
        <fullName evidence="3">Prephenate dehydrogenase</fullName>
        <ecNumber evidence="3">1.3.1.12</ecNumber>
    </submittedName>
</protein>
<dbReference type="GO" id="GO:0004665">
    <property type="term" value="F:prephenate dehydrogenase (NADP+) activity"/>
    <property type="evidence" value="ECO:0007669"/>
    <property type="project" value="InterPro"/>
</dbReference>
<comment type="caution">
    <text evidence="3">The sequence shown here is derived from an EMBL/GenBank/DDBJ whole genome shotgun (WGS) entry which is preliminary data.</text>
</comment>
<dbReference type="InterPro" id="IPR003099">
    <property type="entry name" value="Prephen_DH"/>
</dbReference>
<dbReference type="AlphaFoldDB" id="A0A6N8KX02"/>
<accession>A0A6N8KX02</accession>
<dbReference type="GO" id="GO:0008977">
    <property type="term" value="F:prephenate dehydrogenase (NAD+) activity"/>
    <property type="evidence" value="ECO:0007669"/>
    <property type="project" value="UniProtKB-EC"/>
</dbReference>
<dbReference type="EC" id="1.3.1.12" evidence="3"/>
<dbReference type="NCBIfam" id="NF006307">
    <property type="entry name" value="PRK08507.1"/>
    <property type="match status" value="1"/>
</dbReference>
<dbReference type="InterPro" id="IPR036291">
    <property type="entry name" value="NAD(P)-bd_dom_sf"/>
</dbReference>
<dbReference type="Gene3D" id="1.10.3660.10">
    <property type="entry name" value="6-phosphogluconate dehydrogenase C-terminal like domain"/>
    <property type="match status" value="1"/>
</dbReference>
<dbReference type="PANTHER" id="PTHR21363:SF0">
    <property type="entry name" value="PREPHENATE DEHYDROGENASE [NADP(+)]"/>
    <property type="match status" value="1"/>
</dbReference>
<dbReference type="PANTHER" id="PTHR21363">
    <property type="entry name" value="PREPHENATE DEHYDROGENASE"/>
    <property type="match status" value="1"/>
</dbReference>
<dbReference type="GO" id="GO:0070403">
    <property type="term" value="F:NAD+ binding"/>
    <property type="evidence" value="ECO:0007669"/>
    <property type="project" value="InterPro"/>
</dbReference>
<dbReference type="GO" id="GO:0006571">
    <property type="term" value="P:tyrosine biosynthetic process"/>
    <property type="evidence" value="ECO:0007669"/>
    <property type="project" value="InterPro"/>
</dbReference>
<organism evidence="3 4">
    <name type="scientific">Sphingobacterium humi</name>
    <dbReference type="NCBI Taxonomy" id="1796905"/>
    <lineage>
        <taxon>Bacteria</taxon>
        <taxon>Pseudomonadati</taxon>
        <taxon>Bacteroidota</taxon>
        <taxon>Sphingobacteriia</taxon>
        <taxon>Sphingobacteriales</taxon>
        <taxon>Sphingobacteriaceae</taxon>
        <taxon>Sphingobacterium</taxon>
    </lineage>
</organism>
<gene>
    <name evidence="3" type="ORF">GQF63_08115</name>
</gene>
<proteinExistence type="predicted"/>
<reference evidence="3 4" key="1">
    <citation type="submission" date="2019-12" db="EMBL/GenBank/DDBJ databases">
        <authorList>
            <person name="Dong K."/>
        </authorList>
    </citation>
    <scope>NUCLEOTIDE SEQUENCE [LARGE SCALE GENOMIC DNA]</scope>
    <source>
        <strain evidence="3 4">JCM 31225</strain>
    </source>
</reference>